<dbReference type="AlphaFoldDB" id="A0A8H6RG43"/>
<accession>A0A8H6RG43</accession>
<keyword evidence="3" id="KW-1185">Reference proteome</keyword>
<comment type="caution">
    <text evidence="2">The sequence shown here is derived from an EMBL/GenBank/DDBJ whole genome shotgun (WGS) entry which is preliminary data.</text>
</comment>
<evidence type="ECO:0000313" key="3">
    <source>
        <dbReference type="Proteomes" id="UP000660729"/>
    </source>
</evidence>
<reference evidence="2" key="1">
    <citation type="submission" date="2020-04" db="EMBL/GenBank/DDBJ databases">
        <title>Draft genome resource of the tomato pathogen Pseudocercospora fuligena.</title>
        <authorList>
            <person name="Zaccaron A."/>
        </authorList>
    </citation>
    <scope>NUCLEOTIDE SEQUENCE</scope>
    <source>
        <strain evidence="2">PF001</strain>
    </source>
</reference>
<dbReference type="EMBL" id="JABCIY010000175">
    <property type="protein sequence ID" value="KAF7190324.1"/>
    <property type="molecule type" value="Genomic_DNA"/>
</dbReference>
<organism evidence="2 3">
    <name type="scientific">Pseudocercospora fuligena</name>
    <dbReference type="NCBI Taxonomy" id="685502"/>
    <lineage>
        <taxon>Eukaryota</taxon>
        <taxon>Fungi</taxon>
        <taxon>Dikarya</taxon>
        <taxon>Ascomycota</taxon>
        <taxon>Pezizomycotina</taxon>
        <taxon>Dothideomycetes</taxon>
        <taxon>Dothideomycetidae</taxon>
        <taxon>Mycosphaerellales</taxon>
        <taxon>Mycosphaerellaceae</taxon>
        <taxon>Pseudocercospora</taxon>
    </lineage>
</organism>
<gene>
    <name evidence="2" type="ORF">HII31_08655</name>
</gene>
<feature type="region of interest" description="Disordered" evidence="1">
    <location>
        <begin position="56"/>
        <end position="113"/>
    </location>
</feature>
<sequence>MADKNSFTEREQQLMSLAWLCFDGEPKVDYKKLASLAGMGNPTSANNAWSKIKKKLAAQAADVGGTAGDANGDADDATTPKATKATPKKRGKKATDEDGGDETPAMKAQDQGP</sequence>
<proteinExistence type="predicted"/>
<evidence type="ECO:0000256" key="1">
    <source>
        <dbReference type="SAM" id="MobiDB-lite"/>
    </source>
</evidence>
<feature type="compositionally biased region" description="Low complexity" evidence="1">
    <location>
        <begin position="57"/>
        <end position="85"/>
    </location>
</feature>
<protein>
    <submittedName>
        <fullName evidence="2">Uncharacterized protein</fullName>
    </submittedName>
</protein>
<evidence type="ECO:0000313" key="2">
    <source>
        <dbReference type="EMBL" id="KAF7190324.1"/>
    </source>
</evidence>
<dbReference type="Proteomes" id="UP000660729">
    <property type="component" value="Unassembled WGS sequence"/>
</dbReference>
<dbReference type="OrthoDB" id="5403747at2759"/>
<feature type="non-terminal residue" evidence="2">
    <location>
        <position position="1"/>
    </location>
</feature>
<name>A0A8H6RG43_9PEZI</name>